<dbReference type="Pfam" id="PF24074">
    <property type="entry name" value="DUF7366"/>
    <property type="match status" value="1"/>
</dbReference>
<evidence type="ECO:0000313" key="3">
    <source>
        <dbReference type="Proteomes" id="UP000000973"/>
    </source>
</evidence>
<name>Q4ZA37_9CAUD</name>
<dbReference type="GeneID" id="5133869"/>
<protein>
    <submittedName>
        <fullName evidence="2">ORF070</fullName>
    </submittedName>
</protein>
<dbReference type="EMBL" id="AY954968">
    <property type="protein sequence ID" value="AAX92059.1"/>
    <property type="molecule type" value="Genomic_DNA"/>
</dbReference>
<sequence>MMNIPKMKLPEKYTEVFKTYKNGTPEEKAKIEDYFIKGVNDEDSGFYSPMMANLNEHQLKTMLRQVSSLIDTGDDNND</sequence>
<dbReference type="KEGG" id="vg:5133869"/>
<evidence type="ECO:0000313" key="2">
    <source>
        <dbReference type="EMBL" id="AAX92059.1"/>
    </source>
</evidence>
<dbReference type="OrthoDB" id="25596at10239"/>
<accession>Q4ZA37</accession>
<feature type="domain" description="DUF7366" evidence="1">
    <location>
        <begin position="1"/>
        <end position="78"/>
    </location>
</feature>
<organism evidence="2 3">
    <name type="scientific">Staphylococcus phage X2</name>
    <dbReference type="NCBI Taxonomy" id="2908152"/>
    <lineage>
        <taxon>Viruses</taxon>
        <taxon>Duplodnaviria</taxon>
        <taxon>Heunggongvirae</taxon>
        <taxon>Uroviricota</taxon>
        <taxon>Caudoviricetes</taxon>
        <taxon>Azeredovirinae</taxon>
        <taxon>Phietavirus</taxon>
        <taxon>Phietavirus X2</taxon>
    </lineage>
</organism>
<reference evidence="2 3" key="1">
    <citation type="journal article" date="2005" name="Proc. Natl. Acad. Sci. U.S.A.">
        <title>The complete genomes and proteomes of 27 Staphylococcus aureus bacteriophages.</title>
        <authorList>
            <person name="Kwan T."/>
            <person name="Liu J."/>
            <person name="Dubow M."/>
            <person name="Gros P."/>
            <person name="Pelletier J."/>
        </authorList>
    </citation>
    <scope>NUCLEOTIDE SEQUENCE</scope>
</reference>
<keyword evidence="3" id="KW-1185">Reference proteome</keyword>
<proteinExistence type="predicted"/>
<dbReference type="RefSeq" id="YP_240889.1">
    <property type="nucleotide sequence ID" value="NC_007065.1"/>
</dbReference>
<dbReference type="Proteomes" id="UP000000973">
    <property type="component" value="Segment"/>
</dbReference>
<evidence type="ECO:0000259" key="1">
    <source>
        <dbReference type="Pfam" id="PF24074"/>
    </source>
</evidence>
<dbReference type="InterPro" id="IPR055790">
    <property type="entry name" value="DUF7366"/>
</dbReference>